<feature type="domain" description="EXPERA" evidence="7">
    <location>
        <begin position="171"/>
        <end position="305"/>
    </location>
</feature>
<dbReference type="GeneTree" id="ENSGT00390000012913"/>
<keyword evidence="9" id="KW-1185">Reference proteome</keyword>
<name>A0A4W5JDX8_9TELE</name>
<evidence type="ECO:0000256" key="2">
    <source>
        <dbReference type="ARBA" id="ARBA00022692"/>
    </source>
</evidence>
<keyword evidence="4 5" id="KW-0472">Membrane</keyword>
<reference evidence="9" key="1">
    <citation type="submission" date="2018-06" db="EMBL/GenBank/DDBJ databases">
        <title>Genome assembly of Danube salmon.</title>
        <authorList>
            <person name="Macqueen D.J."/>
            <person name="Gundappa M.K."/>
        </authorList>
    </citation>
    <scope>NUCLEOTIDE SEQUENCE [LARGE SCALE GENOMIC DNA]</scope>
</reference>
<organism evidence="8 9">
    <name type="scientific">Hucho hucho</name>
    <name type="common">huchen</name>
    <dbReference type="NCBI Taxonomy" id="62062"/>
    <lineage>
        <taxon>Eukaryota</taxon>
        <taxon>Metazoa</taxon>
        <taxon>Chordata</taxon>
        <taxon>Craniata</taxon>
        <taxon>Vertebrata</taxon>
        <taxon>Euteleostomi</taxon>
        <taxon>Actinopterygii</taxon>
        <taxon>Neopterygii</taxon>
        <taxon>Teleostei</taxon>
        <taxon>Protacanthopterygii</taxon>
        <taxon>Salmoniformes</taxon>
        <taxon>Salmonidae</taxon>
        <taxon>Salmoninae</taxon>
        <taxon>Hucho</taxon>
    </lineage>
</organism>
<evidence type="ECO:0000256" key="1">
    <source>
        <dbReference type="ARBA" id="ARBA00004141"/>
    </source>
</evidence>
<dbReference type="GO" id="GO:0005765">
    <property type="term" value="C:lysosomal membrane"/>
    <property type="evidence" value="ECO:0007669"/>
    <property type="project" value="TreeGrafter"/>
</dbReference>
<comment type="subcellular location">
    <subcellularLocation>
        <location evidence="1">Membrane</location>
        <topology evidence="1">Multi-pass membrane protein</topology>
    </subcellularLocation>
</comment>
<evidence type="ECO:0000256" key="5">
    <source>
        <dbReference type="PROSITE-ProRule" id="PRU01087"/>
    </source>
</evidence>
<feature type="transmembrane region" description="Helical" evidence="6">
    <location>
        <begin position="223"/>
        <end position="242"/>
    </location>
</feature>
<evidence type="ECO:0000313" key="8">
    <source>
        <dbReference type="Ensembl" id="ENSHHUP00000001117.1"/>
    </source>
</evidence>
<evidence type="ECO:0000256" key="4">
    <source>
        <dbReference type="ARBA" id="ARBA00023136"/>
    </source>
</evidence>
<dbReference type="Ensembl" id="ENSHHUT00000001148.1">
    <property type="protein sequence ID" value="ENSHHUP00000001117.1"/>
    <property type="gene ID" value="ENSHHUG00000000754.1"/>
</dbReference>
<dbReference type="Proteomes" id="UP000314982">
    <property type="component" value="Unassembled WGS sequence"/>
</dbReference>
<dbReference type="InterPro" id="IPR059044">
    <property type="entry name" value="TM_Tm6sf1/2"/>
</dbReference>
<dbReference type="InterPro" id="IPR033118">
    <property type="entry name" value="EXPERA"/>
</dbReference>
<keyword evidence="2 5" id="KW-0812">Transmembrane</keyword>
<evidence type="ECO:0000256" key="6">
    <source>
        <dbReference type="SAM" id="Phobius"/>
    </source>
</evidence>
<keyword evidence="3 5" id="KW-1133">Transmembrane helix</keyword>
<feature type="transmembrane region" description="Helical" evidence="6">
    <location>
        <begin position="173"/>
        <end position="192"/>
    </location>
</feature>
<protein>
    <recommendedName>
        <fullName evidence="7">EXPERA domain-containing protein</fullName>
    </recommendedName>
</protein>
<dbReference type="Pfam" id="PF05241">
    <property type="entry name" value="EBP"/>
    <property type="match status" value="1"/>
</dbReference>
<reference evidence="8" key="3">
    <citation type="submission" date="2025-09" db="UniProtKB">
        <authorList>
            <consortium name="Ensembl"/>
        </authorList>
    </citation>
    <scope>IDENTIFICATION</scope>
</reference>
<evidence type="ECO:0000256" key="3">
    <source>
        <dbReference type="ARBA" id="ARBA00022989"/>
    </source>
</evidence>
<dbReference type="Pfam" id="PF26083">
    <property type="entry name" value="TM_Tm6sf2"/>
    <property type="match status" value="1"/>
</dbReference>
<dbReference type="AlphaFoldDB" id="A0A4W5JDX8"/>
<dbReference type="PANTHER" id="PTHR14568:SF10">
    <property type="entry name" value="TRANSMEMBRANE 6 SUPERFAMILY MEMBER 1"/>
    <property type="match status" value="1"/>
</dbReference>
<reference evidence="8" key="2">
    <citation type="submission" date="2025-08" db="UniProtKB">
        <authorList>
            <consortium name="Ensembl"/>
        </authorList>
    </citation>
    <scope>IDENTIFICATION</scope>
</reference>
<sequence>MCPLSHVPAHGCSYNLGGKLQSHRPVLGGVHSHARHRLHSWKCCGWVHSNQWIKLDRYFIEHAWLICSIPEHNANQSQHGSSEIYAWTDRQTDRTCIVYPQRGTLFSHILFDLSPPGKYGTQLSPLFLVHMLYVVVSVWACFRVFSQSSTRQALPMSINEAQRTTLVERPLDFLFVIYLVPATFFCVFRGLVALDCPTEWCQEYTQLYEPYLKDPSSYPKIQMIVNMLYSGPYYIIALYGLLVPGCEWMPDLTLVHSGAIAQAQFSHIGASLHTRTPFSYRVPADSQIVFLLVNALYAIVPQALCYRCVTSPAFFLRDQPNDKKTD</sequence>
<accession>A0A4W5JDX8</accession>
<evidence type="ECO:0000313" key="9">
    <source>
        <dbReference type="Proteomes" id="UP000314982"/>
    </source>
</evidence>
<feature type="transmembrane region" description="Helical" evidence="6">
    <location>
        <begin position="126"/>
        <end position="145"/>
    </location>
</feature>
<evidence type="ECO:0000259" key="7">
    <source>
        <dbReference type="PROSITE" id="PS51751"/>
    </source>
</evidence>
<dbReference type="PROSITE" id="PS51751">
    <property type="entry name" value="EXPERA"/>
    <property type="match status" value="1"/>
</dbReference>
<proteinExistence type="predicted"/>
<dbReference type="PANTHER" id="PTHR14568">
    <property type="entry name" value="TRANSMEMBRANE SUPERFAMILY 6 MEMBER 1/2"/>
    <property type="match status" value="1"/>
</dbReference>